<keyword evidence="2" id="KW-0862">Zinc</keyword>
<dbReference type="CDD" id="cd00022">
    <property type="entry name" value="BIR"/>
    <property type="match status" value="1"/>
</dbReference>
<dbReference type="Gene3D" id="1.10.1170.10">
    <property type="entry name" value="Inhibitor Of Apoptosis Protein (2mihbC-IAP-1), Chain A"/>
    <property type="match status" value="1"/>
</dbReference>
<evidence type="ECO:0000313" key="3">
    <source>
        <dbReference type="EMBL" id="OQV15404.1"/>
    </source>
</evidence>
<dbReference type="OrthoDB" id="2196114at2759"/>
<dbReference type="PANTHER" id="PTHR46771:SF5">
    <property type="entry name" value="DETERIN"/>
    <property type="match status" value="1"/>
</dbReference>
<dbReference type="AlphaFoldDB" id="A0A1W0WJM4"/>
<evidence type="ECO:0000313" key="4">
    <source>
        <dbReference type="Proteomes" id="UP000192578"/>
    </source>
</evidence>
<evidence type="ECO:0000256" key="2">
    <source>
        <dbReference type="ARBA" id="ARBA00022833"/>
    </source>
</evidence>
<dbReference type="PANTHER" id="PTHR46771">
    <property type="entry name" value="DETERIN"/>
    <property type="match status" value="1"/>
</dbReference>
<reference evidence="4" key="1">
    <citation type="submission" date="2017-01" db="EMBL/GenBank/DDBJ databases">
        <title>Comparative genomics of anhydrobiosis in the tardigrade Hypsibius dujardini.</title>
        <authorList>
            <person name="Yoshida Y."/>
            <person name="Koutsovoulos G."/>
            <person name="Laetsch D."/>
            <person name="Stevens L."/>
            <person name="Kumar S."/>
            <person name="Horikawa D."/>
            <person name="Ishino K."/>
            <person name="Komine S."/>
            <person name="Tomita M."/>
            <person name="Blaxter M."/>
            <person name="Arakawa K."/>
        </authorList>
    </citation>
    <scope>NUCLEOTIDE SEQUENCE [LARGE SCALE GENOMIC DNA]</scope>
    <source>
        <strain evidence="4">Z151</strain>
    </source>
</reference>
<dbReference type="EMBL" id="MTYJ01000089">
    <property type="protein sequence ID" value="OQV15404.1"/>
    <property type="molecule type" value="Genomic_DNA"/>
</dbReference>
<gene>
    <name evidence="3" type="ORF">BV898_10414</name>
</gene>
<dbReference type="PROSITE" id="PS50143">
    <property type="entry name" value="BIR_REPEAT_2"/>
    <property type="match status" value="1"/>
</dbReference>
<dbReference type="Pfam" id="PF00653">
    <property type="entry name" value="BIR"/>
    <property type="match status" value="1"/>
</dbReference>
<name>A0A1W0WJM4_HYPEX</name>
<organism evidence="3 4">
    <name type="scientific">Hypsibius exemplaris</name>
    <name type="common">Freshwater tardigrade</name>
    <dbReference type="NCBI Taxonomy" id="2072580"/>
    <lineage>
        <taxon>Eukaryota</taxon>
        <taxon>Metazoa</taxon>
        <taxon>Ecdysozoa</taxon>
        <taxon>Tardigrada</taxon>
        <taxon>Eutardigrada</taxon>
        <taxon>Parachela</taxon>
        <taxon>Hypsibioidea</taxon>
        <taxon>Hypsibiidae</taxon>
        <taxon>Hypsibius</taxon>
    </lineage>
</organism>
<keyword evidence="4" id="KW-1185">Reference proteome</keyword>
<dbReference type="SUPFAM" id="SSF57924">
    <property type="entry name" value="Inhibitor of apoptosis (IAP) repeat"/>
    <property type="match status" value="1"/>
</dbReference>
<dbReference type="Proteomes" id="UP000192578">
    <property type="component" value="Unassembled WGS sequence"/>
</dbReference>
<comment type="caution">
    <text evidence="3">The sequence shown here is derived from an EMBL/GenBank/DDBJ whole genome shotgun (WGS) entry which is preliminary data.</text>
</comment>
<accession>A0A1W0WJM4</accession>
<evidence type="ECO:0000256" key="1">
    <source>
        <dbReference type="ARBA" id="ARBA00022723"/>
    </source>
</evidence>
<proteinExistence type="predicted"/>
<protein>
    <submittedName>
        <fullName evidence="3">Uncharacterized protein</fullName>
    </submittedName>
</protein>
<dbReference type="SMART" id="SM00238">
    <property type="entry name" value="BIR"/>
    <property type="match status" value="1"/>
</dbReference>
<sequence length="228" mass="25692">MSKSVFSSPLQNCFITNCHVFLPTCRGFSATGEESEMDGGGGEELDSSAILKNNNAHLDKFDPCVSFDSKSVLNFRQRLDTFTTKKWKSTLNKSATCNPAKMAVNWFCCGPSSARCFACFKELEGWEPTDDPQHEHTKHCPNCPLVKLNLLPGGLASLSWRQQTRLDIAIEFARKRVMAERAWTDAVEASVKMRDELVLLKDSCSSKLPLDDEYAFRDENHNPWETEL</sequence>
<dbReference type="InterPro" id="IPR001370">
    <property type="entry name" value="BIR_rpt"/>
</dbReference>
<dbReference type="GO" id="GO:0046872">
    <property type="term" value="F:metal ion binding"/>
    <property type="evidence" value="ECO:0007669"/>
    <property type="project" value="UniProtKB-KW"/>
</dbReference>
<keyword evidence="1" id="KW-0479">Metal-binding</keyword>
<dbReference type="InterPro" id="IPR051190">
    <property type="entry name" value="Baculoviral_IAP"/>
</dbReference>